<sequence>MSPSIVYKAFSYGTNGQHKDATYYRCSKYASRCQTRLTIRENTITEKGSHSCESQVASNSFTHREIPVDDYINTFLADKSSQLNLCSSDIYCQLLISLSEKYVYTPYKIPSKNCVDSIIRNNRGLVERNQIEADVSSSEFKSQRTTIFQTLLGFEILAVEHIEKSYG</sequence>
<evidence type="ECO:0000313" key="2">
    <source>
        <dbReference type="Proteomes" id="UP000031668"/>
    </source>
</evidence>
<comment type="caution">
    <text evidence="1">The sequence shown here is derived from an EMBL/GenBank/DDBJ whole genome shotgun (WGS) entry which is preliminary data.</text>
</comment>
<dbReference type="Gene3D" id="2.20.25.240">
    <property type="match status" value="1"/>
</dbReference>
<proteinExistence type="predicted"/>
<dbReference type="OrthoDB" id="10533542at2759"/>
<dbReference type="EMBL" id="JWZT01002451">
    <property type="protein sequence ID" value="KII69355.1"/>
    <property type="molecule type" value="Genomic_DNA"/>
</dbReference>
<evidence type="ECO:0008006" key="3">
    <source>
        <dbReference type="Google" id="ProtNLM"/>
    </source>
</evidence>
<protein>
    <recommendedName>
        <fullName evidence="3">FLYWCH-type domain-containing protein</fullName>
    </recommendedName>
</protein>
<organism evidence="1 2">
    <name type="scientific">Thelohanellus kitauei</name>
    <name type="common">Myxosporean</name>
    <dbReference type="NCBI Taxonomy" id="669202"/>
    <lineage>
        <taxon>Eukaryota</taxon>
        <taxon>Metazoa</taxon>
        <taxon>Cnidaria</taxon>
        <taxon>Myxozoa</taxon>
        <taxon>Myxosporea</taxon>
        <taxon>Bivalvulida</taxon>
        <taxon>Platysporina</taxon>
        <taxon>Myxobolidae</taxon>
        <taxon>Thelohanellus</taxon>
    </lineage>
</organism>
<reference evidence="1 2" key="1">
    <citation type="journal article" date="2014" name="Genome Biol. Evol.">
        <title>The genome of the myxosporean Thelohanellus kitauei shows adaptations to nutrient acquisition within its fish host.</title>
        <authorList>
            <person name="Yang Y."/>
            <person name="Xiong J."/>
            <person name="Zhou Z."/>
            <person name="Huo F."/>
            <person name="Miao W."/>
            <person name="Ran C."/>
            <person name="Liu Y."/>
            <person name="Zhang J."/>
            <person name="Feng J."/>
            <person name="Wang M."/>
            <person name="Wang M."/>
            <person name="Wang L."/>
            <person name="Yao B."/>
        </authorList>
    </citation>
    <scope>NUCLEOTIDE SEQUENCE [LARGE SCALE GENOMIC DNA]</scope>
    <source>
        <strain evidence="1">Wuqing</strain>
    </source>
</reference>
<evidence type="ECO:0000313" key="1">
    <source>
        <dbReference type="EMBL" id="KII69355.1"/>
    </source>
</evidence>
<dbReference type="Proteomes" id="UP000031668">
    <property type="component" value="Unassembled WGS sequence"/>
</dbReference>
<name>A0A0C2MYX6_THEKT</name>
<gene>
    <name evidence="1" type="ORF">RF11_09780</name>
</gene>
<accession>A0A0C2MYX6</accession>
<dbReference type="AlphaFoldDB" id="A0A0C2MYX6"/>
<keyword evidence="2" id="KW-1185">Reference proteome</keyword>